<feature type="transmembrane region" description="Helical" evidence="2">
    <location>
        <begin position="12"/>
        <end position="32"/>
    </location>
</feature>
<dbReference type="PANTHER" id="PTHR36940">
    <property type="entry name" value="PROTEIN CBG20338"/>
    <property type="match status" value="1"/>
</dbReference>
<keyword evidence="2" id="KW-0812">Transmembrane</keyword>
<keyword evidence="5" id="KW-1185">Reference proteome</keyword>
<organism evidence="5">
    <name type="scientific">Caenorhabditis brenneri</name>
    <name type="common">Nematode worm</name>
    <dbReference type="NCBI Taxonomy" id="135651"/>
    <lineage>
        <taxon>Eukaryota</taxon>
        <taxon>Metazoa</taxon>
        <taxon>Ecdysozoa</taxon>
        <taxon>Nematoda</taxon>
        <taxon>Chromadorea</taxon>
        <taxon>Rhabditida</taxon>
        <taxon>Rhabditina</taxon>
        <taxon>Rhabditomorpha</taxon>
        <taxon>Rhabditoidea</taxon>
        <taxon>Rhabditidae</taxon>
        <taxon>Peloderinae</taxon>
        <taxon>Caenorhabditis</taxon>
    </lineage>
</organism>
<dbReference type="InParanoid" id="G0NJS3"/>
<dbReference type="OMA" id="FNIAMST"/>
<dbReference type="eggNOG" id="ENOG502TI64">
    <property type="taxonomic scope" value="Eukaryota"/>
</dbReference>
<proteinExistence type="predicted"/>
<feature type="transmembrane region" description="Helical" evidence="2">
    <location>
        <begin position="44"/>
        <end position="63"/>
    </location>
</feature>
<keyword evidence="2" id="KW-0472">Membrane</keyword>
<accession>G0NJS3</accession>
<dbReference type="AlphaFoldDB" id="G0NJS3"/>
<feature type="domain" description="DUF7087" evidence="3">
    <location>
        <begin position="7"/>
        <end position="132"/>
    </location>
</feature>
<dbReference type="Proteomes" id="UP000008068">
    <property type="component" value="Unassembled WGS sequence"/>
</dbReference>
<evidence type="ECO:0000256" key="1">
    <source>
        <dbReference type="SAM" id="MobiDB-lite"/>
    </source>
</evidence>
<keyword evidence="2" id="KW-1133">Transmembrane helix</keyword>
<protein>
    <recommendedName>
        <fullName evidence="3">DUF7087 domain-containing protein</fullName>
    </recommendedName>
</protein>
<dbReference type="HOGENOM" id="CLU_103079_0_0_1"/>
<dbReference type="OrthoDB" id="5837229at2759"/>
<evidence type="ECO:0000259" key="3">
    <source>
        <dbReference type="Pfam" id="PF23346"/>
    </source>
</evidence>
<dbReference type="InterPro" id="IPR055514">
    <property type="entry name" value="DUF7087"/>
</dbReference>
<evidence type="ECO:0000313" key="4">
    <source>
        <dbReference type="EMBL" id="EGT32582.1"/>
    </source>
</evidence>
<feature type="compositionally biased region" description="Basic and acidic residues" evidence="1">
    <location>
        <begin position="158"/>
        <end position="177"/>
    </location>
</feature>
<name>G0NJS3_CAEBE</name>
<feature type="transmembrane region" description="Helical" evidence="2">
    <location>
        <begin position="84"/>
        <end position="102"/>
    </location>
</feature>
<reference evidence="5" key="1">
    <citation type="submission" date="2011-07" db="EMBL/GenBank/DDBJ databases">
        <authorList>
            <consortium name="Caenorhabditis brenneri Sequencing and Analysis Consortium"/>
            <person name="Wilson R.K."/>
        </authorList>
    </citation>
    <scope>NUCLEOTIDE SEQUENCE [LARGE SCALE GENOMIC DNA]</scope>
    <source>
        <strain evidence="5">PB2801</strain>
    </source>
</reference>
<dbReference type="PANTHER" id="PTHR36940:SF3">
    <property type="entry name" value="PROTEIN CBG23643"/>
    <property type="match status" value="1"/>
</dbReference>
<evidence type="ECO:0000313" key="5">
    <source>
        <dbReference type="Proteomes" id="UP000008068"/>
    </source>
</evidence>
<dbReference type="EMBL" id="GL379896">
    <property type="protein sequence ID" value="EGT32582.1"/>
    <property type="molecule type" value="Genomic_DNA"/>
</dbReference>
<dbReference type="Pfam" id="PF23346">
    <property type="entry name" value="DUF7087"/>
    <property type="match status" value="1"/>
</dbReference>
<feature type="region of interest" description="Disordered" evidence="1">
    <location>
        <begin position="146"/>
        <end position="184"/>
    </location>
</feature>
<evidence type="ECO:0000256" key="2">
    <source>
        <dbReference type="SAM" id="Phobius"/>
    </source>
</evidence>
<sequence>MDRIPAYDYVTYVFAARAAVITCSIFELLQIFGSLEESSFFAKFFYFLFSAASASASAYNIAMSTDGRDEIRKVVGNPDCETRGISAALVLAPALAGILLFISVSGNALISFFVLIHVLISIAQLGTEAYETVFRSGTTSCNPYAQPKNPSCGAPLTSERKPFTEPLKPAKTDEKAKSQGPVVQEPIYHTLERVKNEAEKLQ</sequence>
<gene>
    <name evidence="4" type="ORF">CAEBREN_19739</name>
</gene>